<evidence type="ECO:0000256" key="5">
    <source>
        <dbReference type="ARBA" id="ARBA00022989"/>
    </source>
</evidence>
<keyword evidence="5 8" id="KW-1133">Transmembrane helix</keyword>
<keyword evidence="9" id="KW-0732">Signal</keyword>
<feature type="transmembrane region" description="Helical" evidence="8">
    <location>
        <begin position="438"/>
        <end position="456"/>
    </location>
</feature>
<dbReference type="InterPro" id="IPR020846">
    <property type="entry name" value="MFS_dom"/>
</dbReference>
<dbReference type="AlphaFoldDB" id="A0AAE0X570"/>
<comment type="similarity">
    <text evidence="2">Belongs to the major facilitator superfamily. Sugar transporter (TC 2.A.1.1) family.</text>
</comment>
<dbReference type="InterPro" id="IPR036259">
    <property type="entry name" value="MFS_trans_sf"/>
</dbReference>
<reference evidence="11" key="2">
    <citation type="submission" date="2023-06" db="EMBL/GenBank/DDBJ databases">
        <authorList>
            <consortium name="Lawrence Berkeley National Laboratory"/>
            <person name="Haridas S."/>
            <person name="Hensen N."/>
            <person name="Bonometti L."/>
            <person name="Westerberg I."/>
            <person name="Brannstrom I.O."/>
            <person name="Guillou S."/>
            <person name="Cros-Aarteil S."/>
            <person name="Calhoun S."/>
            <person name="Kuo A."/>
            <person name="Mondo S."/>
            <person name="Pangilinan J."/>
            <person name="Riley R."/>
            <person name="Labutti K."/>
            <person name="Andreopoulos B."/>
            <person name="Lipzen A."/>
            <person name="Chen C."/>
            <person name="Yanf M."/>
            <person name="Daum C."/>
            <person name="Ng V."/>
            <person name="Clum A."/>
            <person name="Steindorff A."/>
            <person name="Ohm R."/>
            <person name="Martin F."/>
            <person name="Silar P."/>
            <person name="Natvig D."/>
            <person name="Lalanne C."/>
            <person name="Gautier V."/>
            <person name="Ament-Velasquez S.L."/>
            <person name="Kruys A."/>
            <person name="Hutchinson M.I."/>
            <person name="Powell A.J."/>
            <person name="Barry K."/>
            <person name="Miller A.N."/>
            <person name="Grigoriev I.V."/>
            <person name="Debuchy R."/>
            <person name="Gladieux P."/>
            <person name="Thoren M.H."/>
            <person name="Johannesson H."/>
        </authorList>
    </citation>
    <scope>NUCLEOTIDE SEQUENCE</scope>
    <source>
        <strain evidence="11">CBS 314.62</strain>
    </source>
</reference>
<dbReference type="InterPro" id="IPR003663">
    <property type="entry name" value="Sugar/inositol_transpt"/>
</dbReference>
<keyword evidence="6 8" id="KW-0472">Membrane</keyword>
<evidence type="ECO:0000256" key="9">
    <source>
        <dbReference type="SAM" id="SignalP"/>
    </source>
</evidence>
<dbReference type="Gene3D" id="1.20.1250.20">
    <property type="entry name" value="MFS general substrate transporter like domains"/>
    <property type="match status" value="1"/>
</dbReference>
<gene>
    <name evidence="11" type="ORF">B0T22DRAFT_383111</name>
</gene>
<evidence type="ECO:0000256" key="8">
    <source>
        <dbReference type="SAM" id="Phobius"/>
    </source>
</evidence>
<dbReference type="SUPFAM" id="SSF103473">
    <property type="entry name" value="MFS general substrate transporter"/>
    <property type="match status" value="1"/>
</dbReference>
<dbReference type="PRINTS" id="PR00171">
    <property type="entry name" value="SUGRTRNSPORT"/>
</dbReference>
<feature type="transmembrane region" description="Helical" evidence="8">
    <location>
        <begin position="272"/>
        <end position="300"/>
    </location>
</feature>
<feature type="transmembrane region" description="Helical" evidence="8">
    <location>
        <begin position="151"/>
        <end position="169"/>
    </location>
</feature>
<comment type="subcellular location">
    <subcellularLocation>
        <location evidence="1">Membrane</location>
        <topology evidence="1">Multi-pass membrane protein</topology>
    </subcellularLocation>
</comment>
<keyword evidence="12" id="KW-1185">Reference proteome</keyword>
<dbReference type="EMBL" id="JAULSO010000003">
    <property type="protein sequence ID" value="KAK3685330.1"/>
    <property type="molecule type" value="Genomic_DNA"/>
</dbReference>
<dbReference type="PANTHER" id="PTHR48022:SF10">
    <property type="entry name" value="MAJOR FACILITATOR SUPERFAMILY (MFS) PROFILE DOMAIN-CONTAINING PROTEIN"/>
    <property type="match status" value="1"/>
</dbReference>
<feature type="transmembrane region" description="Helical" evidence="8">
    <location>
        <begin position="369"/>
        <end position="391"/>
    </location>
</feature>
<organism evidence="11 12">
    <name type="scientific">Podospora appendiculata</name>
    <dbReference type="NCBI Taxonomy" id="314037"/>
    <lineage>
        <taxon>Eukaryota</taxon>
        <taxon>Fungi</taxon>
        <taxon>Dikarya</taxon>
        <taxon>Ascomycota</taxon>
        <taxon>Pezizomycotina</taxon>
        <taxon>Sordariomycetes</taxon>
        <taxon>Sordariomycetidae</taxon>
        <taxon>Sordariales</taxon>
        <taxon>Podosporaceae</taxon>
        <taxon>Podospora</taxon>
    </lineage>
</organism>
<feature type="transmembrane region" description="Helical" evidence="8">
    <location>
        <begin position="118"/>
        <end position="139"/>
    </location>
</feature>
<dbReference type="PROSITE" id="PS50850">
    <property type="entry name" value="MFS"/>
    <property type="match status" value="1"/>
</dbReference>
<dbReference type="Pfam" id="PF00083">
    <property type="entry name" value="Sugar_tr"/>
    <property type="match status" value="1"/>
</dbReference>
<feature type="chain" id="PRO_5042296640" evidence="9">
    <location>
        <begin position="25"/>
        <end position="546"/>
    </location>
</feature>
<protein>
    <submittedName>
        <fullName evidence="11">General substrate transporter</fullName>
    </submittedName>
</protein>
<keyword evidence="3" id="KW-0813">Transport</keyword>
<dbReference type="GO" id="GO:0016020">
    <property type="term" value="C:membrane"/>
    <property type="evidence" value="ECO:0007669"/>
    <property type="project" value="UniProtKB-SubCell"/>
</dbReference>
<evidence type="ECO:0000313" key="12">
    <source>
        <dbReference type="Proteomes" id="UP001270362"/>
    </source>
</evidence>
<dbReference type="PROSITE" id="PS00217">
    <property type="entry name" value="SUGAR_TRANSPORT_2"/>
    <property type="match status" value="1"/>
</dbReference>
<sequence length="546" mass="58700">MRRSGIFAEKRVVFICFVIALGQFQNGYDSAAIAGFQSMDGFLAVFGYHDAALGEYNISTDVQRLIQSLISVGGFVSAVAIYALGSRLSRRVGLWIGCLLAVVSVSLMIGVTSLGGLYAGRLLLGASNGFLVPYSVMYMTESAPSLLRGSIVGMSTFQTSLGALFGILVDNYTAKRPGHSSWQIPLAVMYCVPVLLGTFIAFLPDTPRYYVTRGEDEKAVQAIRRLRGITDEGLLRAEVADIRSAFLLETELHAGVHLRDMFSSRPDRRRTLLCYACNVGQTATGVNFMAGFSVYLFVQARVGDPFMWVLVSLAIALTGNMLAFPAMRFIGRRELLVGCSLVSAVMMLGMAVVYTVAGKSSAAAGKALVALSIVYTWVYGVGQGPVLWALSTEIPSQRLRSQTVGTASGVGYIVGWLSAFFTPYFINPDKLNWGPKYGYIWGASNLVLAIWAFLFVPETKGRSLEQLDELFEKGVGARKFASFAVERQLVDGDSRTLQQSRGGGGGGGGLEERDGSSKMATTVDQLEDPEKGAAGTPASSSSTSHK</sequence>
<name>A0AAE0X570_9PEZI</name>
<evidence type="ECO:0000313" key="11">
    <source>
        <dbReference type="EMBL" id="KAK3685330.1"/>
    </source>
</evidence>
<feature type="transmembrane region" description="Helical" evidence="8">
    <location>
        <begin position="306"/>
        <end position="323"/>
    </location>
</feature>
<feature type="transmembrane region" description="Helical" evidence="8">
    <location>
        <begin position="181"/>
        <end position="203"/>
    </location>
</feature>
<reference evidence="11" key="1">
    <citation type="journal article" date="2023" name="Mol. Phylogenet. Evol.">
        <title>Genome-scale phylogeny and comparative genomics of the fungal order Sordariales.</title>
        <authorList>
            <person name="Hensen N."/>
            <person name="Bonometti L."/>
            <person name="Westerberg I."/>
            <person name="Brannstrom I.O."/>
            <person name="Guillou S."/>
            <person name="Cros-Aarteil S."/>
            <person name="Calhoun S."/>
            <person name="Haridas S."/>
            <person name="Kuo A."/>
            <person name="Mondo S."/>
            <person name="Pangilinan J."/>
            <person name="Riley R."/>
            <person name="LaButti K."/>
            <person name="Andreopoulos B."/>
            <person name="Lipzen A."/>
            <person name="Chen C."/>
            <person name="Yan M."/>
            <person name="Daum C."/>
            <person name="Ng V."/>
            <person name="Clum A."/>
            <person name="Steindorff A."/>
            <person name="Ohm R.A."/>
            <person name="Martin F."/>
            <person name="Silar P."/>
            <person name="Natvig D.O."/>
            <person name="Lalanne C."/>
            <person name="Gautier V."/>
            <person name="Ament-Velasquez S.L."/>
            <person name="Kruys A."/>
            <person name="Hutchinson M.I."/>
            <person name="Powell A.J."/>
            <person name="Barry K."/>
            <person name="Miller A.N."/>
            <person name="Grigoriev I.V."/>
            <person name="Debuchy R."/>
            <person name="Gladieux P."/>
            <person name="Hiltunen Thoren M."/>
            <person name="Johannesson H."/>
        </authorList>
    </citation>
    <scope>NUCLEOTIDE SEQUENCE</scope>
    <source>
        <strain evidence="11">CBS 314.62</strain>
    </source>
</reference>
<dbReference type="FunFam" id="1.20.1250.20:FF:000078">
    <property type="entry name" value="MFS maltose transporter, putative"/>
    <property type="match status" value="1"/>
</dbReference>
<keyword evidence="4 8" id="KW-0812">Transmembrane</keyword>
<feature type="compositionally biased region" description="Low complexity" evidence="7">
    <location>
        <begin position="532"/>
        <end position="546"/>
    </location>
</feature>
<feature type="signal peptide" evidence="9">
    <location>
        <begin position="1"/>
        <end position="24"/>
    </location>
</feature>
<evidence type="ECO:0000256" key="1">
    <source>
        <dbReference type="ARBA" id="ARBA00004141"/>
    </source>
</evidence>
<dbReference type="InterPro" id="IPR005829">
    <property type="entry name" value="Sugar_transporter_CS"/>
</dbReference>
<evidence type="ECO:0000256" key="2">
    <source>
        <dbReference type="ARBA" id="ARBA00010992"/>
    </source>
</evidence>
<feature type="domain" description="Major facilitator superfamily (MFS) profile" evidence="10">
    <location>
        <begin position="15"/>
        <end position="460"/>
    </location>
</feature>
<feature type="transmembrane region" description="Helical" evidence="8">
    <location>
        <begin position="335"/>
        <end position="357"/>
    </location>
</feature>
<evidence type="ECO:0000256" key="6">
    <source>
        <dbReference type="ARBA" id="ARBA00023136"/>
    </source>
</evidence>
<accession>A0AAE0X570</accession>
<dbReference type="InterPro" id="IPR050360">
    <property type="entry name" value="MFS_Sugar_Transporters"/>
</dbReference>
<evidence type="ECO:0000256" key="4">
    <source>
        <dbReference type="ARBA" id="ARBA00022692"/>
    </source>
</evidence>
<comment type="caution">
    <text evidence="11">The sequence shown here is derived from an EMBL/GenBank/DDBJ whole genome shotgun (WGS) entry which is preliminary data.</text>
</comment>
<evidence type="ECO:0000256" key="7">
    <source>
        <dbReference type="SAM" id="MobiDB-lite"/>
    </source>
</evidence>
<proteinExistence type="inferred from homology"/>
<feature type="transmembrane region" description="Helical" evidence="8">
    <location>
        <begin position="92"/>
        <end position="112"/>
    </location>
</feature>
<dbReference type="InterPro" id="IPR005828">
    <property type="entry name" value="MFS_sugar_transport-like"/>
</dbReference>
<feature type="transmembrane region" description="Helical" evidence="8">
    <location>
        <begin position="65"/>
        <end position="85"/>
    </location>
</feature>
<dbReference type="GO" id="GO:0005351">
    <property type="term" value="F:carbohydrate:proton symporter activity"/>
    <property type="evidence" value="ECO:0007669"/>
    <property type="project" value="TreeGrafter"/>
</dbReference>
<feature type="transmembrane region" description="Helical" evidence="8">
    <location>
        <begin position="403"/>
        <end position="426"/>
    </location>
</feature>
<evidence type="ECO:0000259" key="10">
    <source>
        <dbReference type="PROSITE" id="PS50850"/>
    </source>
</evidence>
<dbReference type="PANTHER" id="PTHR48022">
    <property type="entry name" value="PLASTIDIC GLUCOSE TRANSPORTER 4"/>
    <property type="match status" value="1"/>
</dbReference>
<dbReference type="Proteomes" id="UP001270362">
    <property type="component" value="Unassembled WGS sequence"/>
</dbReference>
<evidence type="ECO:0000256" key="3">
    <source>
        <dbReference type="ARBA" id="ARBA00022448"/>
    </source>
</evidence>
<feature type="region of interest" description="Disordered" evidence="7">
    <location>
        <begin position="492"/>
        <end position="546"/>
    </location>
</feature>